<comment type="caution">
    <text evidence="1">The sequence shown here is derived from an EMBL/GenBank/DDBJ whole genome shotgun (WGS) entry which is preliminary data.</text>
</comment>
<keyword evidence="2" id="KW-1185">Reference proteome</keyword>
<gene>
    <name evidence="1" type="ORF">BDP81DRAFT_198666</name>
</gene>
<name>A0AAJ0EHF9_9PEZI</name>
<accession>A0AAJ0EHF9</accession>
<dbReference type="GeneID" id="85467382"/>
<proteinExistence type="predicted"/>
<dbReference type="EMBL" id="JAHMHQ010000006">
    <property type="protein sequence ID" value="KAK1639203.1"/>
    <property type="molecule type" value="Genomic_DNA"/>
</dbReference>
<organism evidence="1 2">
    <name type="scientific">Colletotrichum phormii</name>
    <dbReference type="NCBI Taxonomy" id="359342"/>
    <lineage>
        <taxon>Eukaryota</taxon>
        <taxon>Fungi</taxon>
        <taxon>Dikarya</taxon>
        <taxon>Ascomycota</taxon>
        <taxon>Pezizomycotina</taxon>
        <taxon>Sordariomycetes</taxon>
        <taxon>Hypocreomycetidae</taxon>
        <taxon>Glomerellales</taxon>
        <taxon>Glomerellaceae</taxon>
        <taxon>Colletotrichum</taxon>
        <taxon>Colletotrichum acutatum species complex</taxon>
    </lineage>
</organism>
<dbReference type="Proteomes" id="UP001243989">
    <property type="component" value="Unassembled WGS sequence"/>
</dbReference>
<evidence type="ECO:0000313" key="1">
    <source>
        <dbReference type="EMBL" id="KAK1639203.1"/>
    </source>
</evidence>
<dbReference type="AlphaFoldDB" id="A0AAJ0EHF9"/>
<reference evidence="1" key="1">
    <citation type="submission" date="2021-06" db="EMBL/GenBank/DDBJ databases">
        <title>Comparative genomics, transcriptomics and evolutionary studies reveal genomic signatures of adaptation to plant cell wall in hemibiotrophic fungi.</title>
        <authorList>
            <consortium name="DOE Joint Genome Institute"/>
            <person name="Baroncelli R."/>
            <person name="Diaz J.F."/>
            <person name="Benocci T."/>
            <person name="Peng M."/>
            <person name="Battaglia E."/>
            <person name="Haridas S."/>
            <person name="Andreopoulos W."/>
            <person name="Labutti K."/>
            <person name="Pangilinan J."/>
            <person name="Floch G.L."/>
            <person name="Makela M.R."/>
            <person name="Henrissat B."/>
            <person name="Grigoriev I.V."/>
            <person name="Crouch J.A."/>
            <person name="De Vries R.P."/>
            <person name="Sukno S.A."/>
            <person name="Thon M.R."/>
        </authorList>
    </citation>
    <scope>NUCLEOTIDE SEQUENCE</scope>
    <source>
        <strain evidence="1">CBS 102054</strain>
    </source>
</reference>
<evidence type="ECO:0000313" key="2">
    <source>
        <dbReference type="Proteomes" id="UP001243989"/>
    </source>
</evidence>
<protein>
    <submittedName>
        <fullName evidence="1">Uncharacterized protein</fullName>
    </submittedName>
</protein>
<dbReference type="RefSeq" id="XP_060447810.1">
    <property type="nucleotide sequence ID" value="XM_060582520.1"/>
</dbReference>
<sequence>MEPRFLTLCHVRFEMPQQQNMHYRCIRIFISRHKATNGVIKCFVTWQAINWCNSLQVAWNNTINPPHRHFSFVFFHQKRDQKKYSTTFPLLPLLLFFLLLPISIHQPSIPTVGRTCKWRTAGENNRGRKNNHRQKFTKFGNPSTSWKCLP</sequence>